<dbReference type="Pfam" id="PF17782">
    <property type="entry name" value="WHD_DprA"/>
    <property type="match status" value="1"/>
</dbReference>
<dbReference type="SUPFAM" id="SSF47781">
    <property type="entry name" value="RuvA domain 2-like"/>
    <property type="match status" value="1"/>
</dbReference>
<reference evidence="4" key="1">
    <citation type="submission" date="2019-08" db="EMBL/GenBank/DDBJ databases">
        <authorList>
            <person name="Kucharzyk K."/>
            <person name="Murdoch R.W."/>
            <person name="Higgins S."/>
            <person name="Loffler F."/>
        </authorList>
    </citation>
    <scope>NUCLEOTIDE SEQUENCE</scope>
</reference>
<dbReference type="InterPro" id="IPR010994">
    <property type="entry name" value="RuvA_2-like"/>
</dbReference>
<sequence>MATIYDIAFANIPGVGPATAKEIMNVYSSTEEFFSESRSNLEKIFKTRTKTIDAIVNKSMFDKCEKEMIFMEKYNIKCLFFKDEEYPNRLLQIPDNPICIYYQGNQDLNLGKMVGVVGTRNATQYGKDLTEKIVQELKEYGVGIVSGLAYGVDSVSHRASLKEGIPTFAVLGHGLDRIYPKENFDLAIEMTKQGGLITEFMTGTKPETFHFPKRNRIIAGLCDCIIVIEAAKKSGSLVTADLANQYDREVFALPGRVGDEFSLGCNYLISSQRANILHSIDDIVKIMDWDIEKETIAKKKPKKPSHLTKEASIIYDIIDSKGEINIDDLAIECKLNPSVLASNLLNLELEGILRCLPKKTYKIC</sequence>
<proteinExistence type="inferred from homology"/>
<dbReference type="NCBIfam" id="TIGR00732">
    <property type="entry name" value="dprA"/>
    <property type="match status" value="1"/>
</dbReference>
<dbReference type="InterPro" id="IPR003488">
    <property type="entry name" value="DprA"/>
</dbReference>
<comment type="similarity">
    <text evidence="1">Belongs to the DprA/Smf family.</text>
</comment>
<dbReference type="EMBL" id="VSSQ01000101">
    <property type="protein sequence ID" value="MPL76832.1"/>
    <property type="molecule type" value="Genomic_DNA"/>
</dbReference>
<dbReference type="SUPFAM" id="SSF102405">
    <property type="entry name" value="MCP/YpsA-like"/>
    <property type="match status" value="1"/>
</dbReference>
<dbReference type="PANTHER" id="PTHR43022:SF1">
    <property type="entry name" value="PROTEIN SMF"/>
    <property type="match status" value="1"/>
</dbReference>
<evidence type="ECO:0000313" key="4">
    <source>
        <dbReference type="EMBL" id="MPL76832.1"/>
    </source>
</evidence>
<dbReference type="InterPro" id="IPR041614">
    <property type="entry name" value="DprA_WH"/>
</dbReference>
<dbReference type="Gene3D" id="1.10.10.10">
    <property type="entry name" value="Winged helix-like DNA-binding domain superfamily/Winged helix DNA-binding domain"/>
    <property type="match status" value="1"/>
</dbReference>
<evidence type="ECO:0000259" key="3">
    <source>
        <dbReference type="Pfam" id="PF17782"/>
    </source>
</evidence>
<evidence type="ECO:0000259" key="2">
    <source>
        <dbReference type="Pfam" id="PF02481"/>
    </source>
</evidence>
<dbReference type="Gene3D" id="3.40.50.450">
    <property type="match status" value="1"/>
</dbReference>
<organism evidence="4">
    <name type="scientific">bioreactor metagenome</name>
    <dbReference type="NCBI Taxonomy" id="1076179"/>
    <lineage>
        <taxon>unclassified sequences</taxon>
        <taxon>metagenomes</taxon>
        <taxon>ecological metagenomes</taxon>
    </lineage>
</organism>
<gene>
    <name evidence="4" type="ORF">SDC9_22682</name>
</gene>
<feature type="domain" description="Smf/DprA SLOG" evidence="2">
    <location>
        <begin position="78"/>
        <end position="286"/>
    </location>
</feature>
<dbReference type="PANTHER" id="PTHR43022">
    <property type="entry name" value="PROTEIN SMF"/>
    <property type="match status" value="1"/>
</dbReference>
<dbReference type="AlphaFoldDB" id="A0A644UDA4"/>
<feature type="domain" description="DprA winged helix" evidence="3">
    <location>
        <begin position="299"/>
        <end position="357"/>
    </location>
</feature>
<protein>
    <submittedName>
        <fullName evidence="4">Uncharacterized protein</fullName>
    </submittedName>
</protein>
<comment type="caution">
    <text evidence="4">The sequence shown here is derived from an EMBL/GenBank/DDBJ whole genome shotgun (WGS) entry which is preliminary data.</text>
</comment>
<dbReference type="InterPro" id="IPR057666">
    <property type="entry name" value="DrpA_SLOG"/>
</dbReference>
<evidence type="ECO:0000256" key="1">
    <source>
        <dbReference type="ARBA" id="ARBA00006525"/>
    </source>
</evidence>
<dbReference type="InterPro" id="IPR036388">
    <property type="entry name" value="WH-like_DNA-bd_sf"/>
</dbReference>
<dbReference type="GO" id="GO:0009294">
    <property type="term" value="P:DNA-mediated transformation"/>
    <property type="evidence" value="ECO:0007669"/>
    <property type="project" value="InterPro"/>
</dbReference>
<name>A0A644UDA4_9ZZZZ</name>
<dbReference type="Pfam" id="PF02481">
    <property type="entry name" value="DNA_processg_A"/>
    <property type="match status" value="1"/>
</dbReference>
<accession>A0A644UDA4</accession>